<name>A0A835R6W8_VANPL</name>
<dbReference type="EMBL" id="JADCNM010000005">
    <property type="protein sequence ID" value="KAG0483811.1"/>
    <property type="molecule type" value="Genomic_DNA"/>
</dbReference>
<evidence type="ECO:0000313" key="1">
    <source>
        <dbReference type="EMBL" id="KAG0483811.1"/>
    </source>
</evidence>
<dbReference type="SUPFAM" id="SSF52047">
    <property type="entry name" value="RNI-like"/>
    <property type="match status" value="1"/>
</dbReference>
<proteinExistence type="predicted"/>
<dbReference type="PANTHER" id="PTHR47679:SF1">
    <property type="entry name" value="PROTEIN TORNADO 1"/>
    <property type="match status" value="1"/>
</dbReference>
<accession>A0A835R6W8</accession>
<reference evidence="1 2" key="1">
    <citation type="journal article" date="2020" name="Nat. Food">
        <title>A phased Vanilla planifolia genome enables genetic improvement of flavour and production.</title>
        <authorList>
            <person name="Hasing T."/>
            <person name="Tang H."/>
            <person name="Brym M."/>
            <person name="Khazi F."/>
            <person name="Huang T."/>
            <person name="Chambers A.H."/>
        </authorList>
    </citation>
    <scope>NUCLEOTIDE SEQUENCE [LARGE SCALE GENOMIC DNA]</scope>
    <source>
        <tissue evidence="1">Leaf</tissue>
    </source>
</reference>
<dbReference type="OrthoDB" id="537968at2759"/>
<organism evidence="1 2">
    <name type="scientific">Vanilla planifolia</name>
    <name type="common">Vanilla</name>
    <dbReference type="NCBI Taxonomy" id="51239"/>
    <lineage>
        <taxon>Eukaryota</taxon>
        <taxon>Viridiplantae</taxon>
        <taxon>Streptophyta</taxon>
        <taxon>Embryophyta</taxon>
        <taxon>Tracheophyta</taxon>
        <taxon>Spermatophyta</taxon>
        <taxon>Magnoliopsida</taxon>
        <taxon>Liliopsida</taxon>
        <taxon>Asparagales</taxon>
        <taxon>Orchidaceae</taxon>
        <taxon>Vanilloideae</taxon>
        <taxon>Vanilleae</taxon>
        <taxon>Vanilla</taxon>
    </lineage>
</organism>
<comment type="caution">
    <text evidence="1">The sequence shown here is derived from an EMBL/GenBank/DDBJ whole genome shotgun (WGS) entry which is preliminary data.</text>
</comment>
<gene>
    <name evidence="1" type="ORF">HPP92_011895</name>
</gene>
<evidence type="ECO:0000313" key="2">
    <source>
        <dbReference type="Proteomes" id="UP000639772"/>
    </source>
</evidence>
<dbReference type="Proteomes" id="UP000639772">
    <property type="component" value="Unassembled WGS sequence"/>
</dbReference>
<dbReference type="Gene3D" id="3.80.10.10">
    <property type="entry name" value="Ribonuclease Inhibitor"/>
    <property type="match status" value="1"/>
</dbReference>
<dbReference type="PANTHER" id="PTHR47679">
    <property type="entry name" value="PROTEIN TORNADO 1"/>
    <property type="match status" value="1"/>
</dbReference>
<dbReference type="InterPro" id="IPR032675">
    <property type="entry name" value="LRR_dom_sf"/>
</dbReference>
<protein>
    <submittedName>
        <fullName evidence="1">Uncharacterized protein</fullName>
    </submittedName>
</protein>
<dbReference type="AlphaFoldDB" id="A0A835R6W8"/>
<sequence>MFSPFQNQANIALKCIAFGGWKARIGREGVKAILRMLETNQTLAQLIICEDRSLKPTDVAAIFKSLQKNATLRFLSLRGCKGVDGQFVLQTIMETLQINPWIEEIDLTGTPLQTEGKTNGIYDKLGQNDSLVPERKSTLCNSIYHNLSSTKMPYMDQIRNLVSTVEQIARTAEIKIKSIHDGDTKISMWNLAGQHENFTLHDLMFPGQGSPSFFIIVSSLFRKAVNRESKSPEEIEDDLLYWLRIFAQNYKPDSKTKGYISRLCGTLSNDIPGRCKIIRISKQALASPAKDQHDYSSKSSTGISNL</sequence>